<comment type="caution">
    <text evidence="3">The sequence shown here is derived from an EMBL/GenBank/DDBJ whole genome shotgun (WGS) entry which is preliminary data.</text>
</comment>
<dbReference type="InterPro" id="IPR013595">
    <property type="entry name" value="Pept_S33_TAP-like_C"/>
</dbReference>
<feature type="domain" description="Peptidase S33 tripeptidyl aminopeptidase-like C-terminal" evidence="2">
    <location>
        <begin position="344"/>
        <end position="435"/>
    </location>
</feature>
<organism evidence="3 4">
    <name type="scientific">Nonomuraea typhae</name>
    <dbReference type="NCBI Taxonomy" id="2603600"/>
    <lineage>
        <taxon>Bacteria</taxon>
        <taxon>Bacillati</taxon>
        <taxon>Actinomycetota</taxon>
        <taxon>Actinomycetes</taxon>
        <taxon>Streptosporangiales</taxon>
        <taxon>Streptosporangiaceae</taxon>
        <taxon>Nonomuraea</taxon>
    </lineage>
</organism>
<reference evidence="3 4" key="1">
    <citation type="submission" date="2024-10" db="EMBL/GenBank/DDBJ databases">
        <title>The Natural Products Discovery Center: Release of the First 8490 Sequenced Strains for Exploring Actinobacteria Biosynthetic Diversity.</title>
        <authorList>
            <person name="Kalkreuter E."/>
            <person name="Kautsar S.A."/>
            <person name="Yang D."/>
            <person name="Bader C.D."/>
            <person name="Teijaro C.N."/>
            <person name="Fluegel L."/>
            <person name="Davis C.M."/>
            <person name="Simpson J.R."/>
            <person name="Lauterbach L."/>
            <person name="Steele A.D."/>
            <person name="Gui C."/>
            <person name="Meng S."/>
            <person name="Li G."/>
            <person name="Viehrig K."/>
            <person name="Ye F."/>
            <person name="Su P."/>
            <person name="Kiefer A.F."/>
            <person name="Nichols A."/>
            <person name="Cepeda A.J."/>
            <person name="Yan W."/>
            <person name="Fan B."/>
            <person name="Jiang Y."/>
            <person name="Adhikari A."/>
            <person name="Zheng C.-J."/>
            <person name="Schuster L."/>
            <person name="Cowan T.M."/>
            <person name="Smanski M.J."/>
            <person name="Chevrette M.G."/>
            <person name="De Carvalho L.P.S."/>
            <person name="Shen B."/>
        </authorList>
    </citation>
    <scope>NUCLEOTIDE SEQUENCE [LARGE SCALE GENOMIC DNA]</scope>
    <source>
        <strain evidence="3 4">NPDC050545</strain>
    </source>
</reference>
<keyword evidence="3" id="KW-0378">Hydrolase</keyword>
<dbReference type="EMBL" id="JBITGY010000019">
    <property type="protein sequence ID" value="MFI6505434.1"/>
    <property type="molecule type" value="Genomic_DNA"/>
</dbReference>
<evidence type="ECO:0000313" key="4">
    <source>
        <dbReference type="Proteomes" id="UP001612741"/>
    </source>
</evidence>
<dbReference type="Proteomes" id="UP001612741">
    <property type="component" value="Unassembled WGS sequence"/>
</dbReference>
<dbReference type="PANTHER" id="PTHR43798:SF27">
    <property type="entry name" value="HYDROLASE ALPHA_BETA HYDROLASE FOLD FAMILY"/>
    <property type="match status" value="1"/>
</dbReference>
<dbReference type="Pfam" id="PF08386">
    <property type="entry name" value="Abhydrolase_4"/>
    <property type="match status" value="1"/>
</dbReference>
<evidence type="ECO:0000259" key="2">
    <source>
        <dbReference type="Pfam" id="PF08386"/>
    </source>
</evidence>
<accession>A0ABW7ZB83</accession>
<keyword evidence="4" id="KW-1185">Reference proteome</keyword>
<dbReference type="InterPro" id="IPR000073">
    <property type="entry name" value="AB_hydrolase_1"/>
</dbReference>
<dbReference type="InterPro" id="IPR029058">
    <property type="entry name" value="AB_hydrolase_fold"/>
</dbReference>
<evidence type="ECO:0000259" key="1">
    <source>
        <dbReference type="Pfam" id="PF00561"/>
    </source>
</evidence>
<proteinExistence type="predicted"/>
<protein>
    <submittedName>
        <fullName evidence="3">Alpha/beta fold hydrolase</fullName>
    </submittedName>
</protein>
<evidence type="ECO:0000313" key="3">
    <source>
        <dbReference type="EMBL" id="MFI6505434.1"/>
    </source>
</evidence>
<dbReference type="InterPro" id="IPR050266">
    <property type="entry name" value="AB_hydrolase_sf"/>
</dbReference>
<dbReference type="SUPFAM" id="SSF53474">
    <property type="entry name" value="alpha/beta-Hydrolases"/>
    <property type="match status" value="1"/>
</dbReference>
<feature type="domain" description="AB hydrolase-1" evidence="1">
    <location>
        <begin position="79"/>
        <end position="181"/>
    </location>
</feature>
<dbReference type="Gene3D" id="3.40.50.1820">
    <property type="entry name" value="alpha/beta hydrolase"/>
    <property type="match status" value="1"/>
</dbReference>
<dbReference type="RefSeq" id="WP_397091602.1">
    <property type="nucleotide sequence ID" value="NZ_JBITGY010000019.1"/>
</dbReference>
<dbReference type="GO" id="GO:0016787">
    <property type="term" value="F:hydrolase activity"/>
    <property type="evidence" value="ECO:0007669"/>
    <property type="project" value="UniProtKB-KW"/>
</dbReference>
<name>A0ABW7ZB83_9ACTN</name>
<sequence>MSASPGAPAATAAPHACAHATTRCDGAIEVPLNWDDASSERISVAFAWLPAKAADGTVVANIGGPARSLPTVELVQRLLGPVLDHKNLLLVDPRGFGKSTPLLCPGIDLMKSATIAACAERVGARAQYFTADQASHDLEAIRRALGLGKVSYFGNSYGTLFAQAYAARYPGSLDALFLDSVLVYDRDGYATWPIRFQAGILDLICGRSPACAALPGSASGTWARLVERLRKQPDPEVPALKSGTLGQVPEPVFRREAAGAATAYLQGDPAPLRRLARRVPDGVDSADDPSSAAYLAYRCGDGSFPFDRSAAPTEREAQALRYYERVRPLAPYRLTEVIADVKTLEVCVNWPTPRHSPPRPVGAALPAVPVLVVTGDLDTNPPADVRRSMRVFPGAVVLRVPFGGHALSFSPGSLGACVLGTMRTFLTTKQVTDRGCTAENYRATGAFPQVSADLPPYPARGLTAGQRRVLAAAFATAEDAAARRNPQSGYYVEVRSEPGLRGGQVSLGETVVLDGVRFVRDVRTDGRIRFTPDGRATPGGAANGNATAELRVTAGGRTHEVRLTWAPFSTRPAVSGTFDGIPFGS</sequence>
<dbReference type="PANTHER" id="PTHR43798">
    <property type="entry name" value="MONOACYLGLYCEROL LIPASE"/>
    <property type="match status" value="1"/>
</dbReference>
<dbReference type="Pfam" id="PF00561">
    <property type="entry name" value="Abhydrolase_1"/>
    <property type="match status" value="1"/>
</dbReference>
<gene>
    <name evidence="3" type="ORF">ACIBG2_49195</name>
</gene>